<organism evidence="2 3">
    <name type="scientific">Durio zibethinus</name>
    <name type="common">Durian</name>
    <dbReference type="NCBI Taxonomy" id="66656"/>
    <lineage>
        <taxon>Eukaryota</taxon>
        <taxon>Viridiplantae</taxon>
        <taxon>Streptophyta</taxon>
        <taxon>Embryophyta</taxon>
        <taxon>Tracheophyta</taxon>
        <taxon>Spermatophyta</taxon>
        <taxon>Magnoliopsida</taxon>
        <taxon>eudicotyledons</taxon>
        <taxon>Gunneridae</taxon>
        <taxon>Pentapetalae</taxon>
        <taxon>rosids</taxon>
        <taxon>malvids</taxon>
        <taxon>Malvales</taxon>
        <taxon>Malvaceae</taxon>
        <taxon>Helicteroideae</taxon>
        <taxon>Durio</taxon>
    </lineage>
</organism>
<evidence type="ECO:0000313" key="3">
    <source>
        <dbReference type="RefSeq" id="XP_022744523.1"/>
    </source>
</evidence>
<dbReference type="KEGG" id="dzi:111295334"/>
<evidence type="ECO:0000256" key="1">
    <source>
        <dbReference type="SAM" id="Coils"/>
    </source>
</evidence>
<accession>A0A6P5YVD5</accession>
<dbReference type="RefSeq" id="XP_022744523.1">
    <property type="nucleotide sequence ID" value="XM_022888788.1"/>
</dbReference>
<sequence length="96" mass="10833">MELLLNIKIGLCKSLRRVCKKAKKQTAEEAKQAHTAVQGELTKKLEDAEKKAERLKDSVHRILCAVILSFLRVMSTMICVKVKDISSGQLFEDCML</sequence>
<keyword evidence="2" id="KW-1185">Reference proteome</keyword>
<feature type="coiled-coil region" evidence="1">
    <location>
        <begin position="38"/>
        <end position="65"/>
    </location>
</feature>
<keyword evidence="1" id="KW-0175">Coiled coil</keyword>
<dbReference type="Proteomes" id="UP000515121">
    <property type="component" value="Unplaced"/>
</dbReference>
<name>A0A6P5YVD5_DURZI</name>
<reference evidence="3" key="1">
    <citation type="submission" date="2025-08" db="UniProtKB">
        <authorList>
            <consortium name="RefSeq"/>
        </authorList>
    </citation>
    <scope>IDENTIFICATION</scope>
    <source>
        <tissue evidence="3">Fruit stalk</tissue>
    </source>
</reference>
<gene>
    <name evidence="3" type="primary">LOC111295334</name>
</gene>
<evidence type="ECO:0000313" key="2">
    <source>
        <dbReference type="Proteomes" id="UP000515121"/>
    </source>
</evidence>
<dbReference type="GeneID" id="111295334"/>
<proteinExistence type="predicted"/>
<dbReference type="AlphaFoldDB" id="A0A6P5YVD5"/>
<protein>
    <submittedName>
        <fullName evidence="3">Uncharacterized protein LOC111295334</fullName>
    </submittedName>
</protein>